<accession>A0A255G4P0</accession>
<gene>
    <name evidence="2" type="ORF">CGZ94_16070</name>
</gene>
<dbReference type="OrthoDB" id="4289620at2"/>
<dbReference type="AlphaFoldDB" id="A0A255G4P0"/>
<comment type="caution">
    <text evidence="2">The sequence shown here is derived from an EMBL/GenBank/DDBJ whole genome shotgun (WGS) entry which is preliminary data.</text>
</comment>
<dbReference type="PANTHER" id="PTHR43649:SF30">
    <property type="entry name" value="ABC TRANSPORTER SUBSTRATE-BINDING PROTEIN"/>
    <property type="match status" value="1"/>
</dbReference>
<name>A0A255G4P0_9ACTN</name>
<dbReference type="PANTHER" id="PTHR43649">
    <property type="entry name" value="ARABINOSE-BINDING PROTEIN-RELATED"/>
    <property type="match status" value="1"/>
</dbReference>
<dbReference type="InterPro" id="IPR006059">
    <property type="entry name" value="SBP"/>
</dbReference>
<evidence type="ECO:0000313" key="2">
    <source>
        <dbReference type="EMBL" id="OYO10531.1"/>
    </source>
</evidence>
<protein>
    <recommendedName>
        <fullName evidence="4">Extracellular solute-binding protein</fullName>
    </recommendedName>
</protein>
<dbReference type="SUPFAM" id="SSF53850">
    <property type="entry name" value="Periplasmic binding protein-like II"/>
    <property type="match status" value="1"/>
</dbReference>
<reference evidence="2 3" key="1">
    <citation type="submission" date="2017-07" db="EMBL/GenBank/DDBJ databases">
        <title>Draft whole genome sequences of clinical Proprionibacteriaceae strains.</title>
        <authorList>
            <person name="Bernier A.-M."/>
            <person name="Bernard K."/>
            <person name="Domingo M.-C."/>
        </authorList>
    </citation>
    <scope>NUCLEOTIDE SEQUENCE [LARGE SCALE GENOMIC DNA]</scope>
    <source>
        <strain evidence="2 3">NML 030167</strain>
    </source>
</reference>
<dbReference type="PROSITE" id="PS51257">
    <property type="entry name" value="PROKAR_LIPOPROTEIN"/>
    <property type="match status" value="1"/>
</dbReference>
<organism evidence="2 3">
    <name type="scientific">Enemella evansiae</name>
    <dbReference type="NCBI Taxonomy" id="2016499"/>
    <lineage>
        <taxon>Bacteria</taxon>
        <taxon>Bacillati</taxon>
        <taxon>Actinomycetota</taxon>
        <taxon>Actinomycetes</taxon>
        <taxon>Propionibacteriales</taxon>
        <taxon>Propionibacteriaceae</taxon>
        <taxon>Enemella</taxon>
    </lineage>
</organism>
<sequence length="430" mass="47722">MRRRTFLALAGGTAAATLSGCAASDSGALRFEGWDFEPQLVEQNLARFMQRNPQIRVEYTPITSAQFIQKITAEFMGGSGPDAMYMYDDYLASAVEAEWLQPIDGLPGVDRIYEAIYPVNAQAMSYAGRRWGVPYYTDSTCLTYNRRMLDQAGIKAPPRSLEELEAQCLTIRDRTGMRSPVGISAQLQDTAWSWWWSLVYANEADIFTPELAPAVAAPSSPLPGILEWLQQASRNQVVDPAAVQTGAIPLDNAMMAGQYAFMFGARYSLRKYNDPKKSKEAGNLAAALIPGLNPDTRGTAGSTRMYVIKADTELRDQAMTLLNYLGGFGDEDYPYTAKFWFDQQGLGYPFRELAGDPQIQADLAKWIDPVVYAELADVARPRSITAVPWYAEFEAALQRRTQEVLIGQLSPADACRQLDETAQTLVQRYA</sequence>
<dbReference type="Gene3D" id="3.40.190.10">
    <property type="entry name" value="Periplasmic binding protein-like II"/>
    <property type="match status" value="1"/>
</dbReference>
<evidence type="ECO:0008006" key="4">
    <source>
        <dbReference type="Google" id="ProtNLM"/>
    </source>
</evidence>
<proteinExistence type="predicted"/>
<keyword evidence="3" id="KW-1185">Reference proteome</keyword>
<dbReference type="EMBL" id="NMVO01000016">
    <property type="protein sequence ID" value="OYO10531.1"/>
    <property type="molecule type" value="Genomic_DNA"/>
</dbReference>
<feature type="chain" id="PRO_5012987996" description="Extracellular solute-binding protein" evidence="1">
    <location>
        <begin position="23"/>
        <end position="430"/>
    </location>
</feature>
<dbReference type="Pfam" id="PF01547">
    <property type="entry name" value="SBP_bac_1"/>
    <property type="match status" value="1"/>
</dbReference>
<evidence type="ECO:0000256" key="1">
    <source>
        <dbReference type="SAM" id="SignalP"/>
    </source>
</evidence>
<evidence type="ECO:0000313" key="3">
    <source>
        <dbReference type="Proteomes" id="UP000215896"/>
    </source>
</evidence>
<dbReference type="InterPro" id="IPR050490">
    <property type="entry name" value="Bact_solute-bd_prot1"/>
</dbReference>
<dbReference type="Proteomes" id="UP000215896">
    <property type="component" value="Unassembled WGS sequence"/>
</dbReference>
<dbReference type="RefSeq" id="WP_094401450.1">
    <property type="nucleotide sequence ID" value="NZ_NMVL01000011.1"/>
</dbReference>
<keyword evidence="1" id="KW-0732">Signal</keyword>
<feature type="signal peptide" evidence="1">
    <location>
        <begin position="1"/>
        <end position="22"/>
    </location>
</feature>